<dbReference type="CDD" id="cd03445">
    <property type="entry name" value="Thioesterase_II_repeat2"/>
    <property type="match status" value="1"/>
</dbReference>
<comment type="caution">
    <text evidence="11">The sequence shown here is derived from an EMBL/GenBank/DDBJ whole genome shotgun (WGS) entry which is preliminary data.</text>
</comment>
<evidence type="ECO:0000256" key="2">
    <source>
        <dbReference type="ARBA" id="ARBA00011881"/>
    </source>
</evidence>
<reference evidence="12" key="1">
    <citation type="journal article" date="2020" name="Int. J. Syst. Evol. Microbiol.">
        <title>Alteromonas alba sp. nov., a marine bacterium isolated from the seawater of the West Pacific Ocean.</title>
        <authorList>
            <person name="Sun C."/>
            <person name="Wu Y.-H."/>
            <person name="Xamxidin M."/>
            <person name="Cheng H."/>
            <person name="Xu X.-W."/>
        </authorList>
    </citation>
    <scope>NUCLEOTIDE SEQUENCE [LARGE SCALE GENOMIC DNA]</scope>
    <source>
        <strain evidence="12">190</strain>
    </source>
</reference>
<protein>
    <recommendedName>
        <fullName evidence="7">Acyl-CoA thioesterase 2</fullName>
        <ecNumber evidence="5">3.1.2.20</ecNumber>
    </recommendedName>
    <alternativeName>
        <fullName evidence="8">Thioesterase II</fullName>
    </alternativeName>
</protein>
<evidence type="ECO:0000256" key="4">
    <source>
        <dbReference type="ARBA" id="ARBA00023098"/>
    </source>
</evidence>
<dbReference type="PANTHER" id="PTHR11066">
    <property type="entry name" value="ACYL-COA THIOESTERASE"/>
    <property type="match status" value="1"/>
</dbReference>
<evidence type="ECO:0000256" key="3">
    <source>
        <dbReference type="ARBA" id="ARBA00022801"/>
    </source>
</evidence>
<dbReference type="PANTHER" id="PTHR11066:SF34">
    <property type="entry name" value="ACYL-COENZYME A THIOESTERASE 8"/>
    <property type="match status" value="1"/>
</dbReference>
<name>A0A2S9V569_9ALTE</name>
<dbReference type="InterPro" id="IPR003703">
    <property type="entry name" value="Acyl_CoA_thio"/>
</dbReference>
<dbReference type="Proteomes" id="UP000238949">
    <property type="component" value="Unassembled WGS sequence"/>
</dbReference>
<evidence type="ECO:0000256" key="1">
    <source>
        <dbReference type="ARBA" id="ARBA00006538"/>
    </source>
</evidence>
<evidence type="ECO:0000256" key="8">
    <source>
        <dbReference type="ARBA" id="ARBA00079653"/>
    </source>
</evidence>
<dbReference type="InterPro" id="IPR029069">
    <property type="entry name" value="HotDog_dom_sf"/>
</dbReference>
<comment type="subunit">
    <text evidence="2">Homotetramer.</text>
</comment>
<evidence type="ECO:0000313" key="12">
    <source>
        <dbReference type="Proteomes" id="UP000238949"/>
    </source>
</evidence>
<dbReference type="GO" id="GO:0005829">
    <property type="term" value="C:cytosol"/>
    <property type="evidence" value="ECO:0007669"/>
    <property type="project" value="TreeGrafter"/>
</dbReference>
<dbReference type="CDD" id="cd03444">
    <property type="entry name" value="Thioesterase_II_repeat1"/>
    <property type="match status" value="1"/>
</dbReference>
<dbReference type="InterPro" id="IPR049449">
    <property type="entry name" value="TesB_ACOT8-like_N"/>
</dbReference>
<dbReference type="NCBIfam" id="TIGR00189">
    <property type="entry name" value="tesB"/>
    <property type="match status" value="1"/>
</dbReference>
<keyword evidence="4" id="KW-0443">Lipid metabolism</keyword>
<dbReference type="GO" id="GO:0006637">
    <property type="term" value="P:acyl-CoA metabolic process"/>
    <property type="evidence" value="ECO:0007669"/>
    <property type="project" value="InterPro"/>
</dbReference>
<dbReference type="InterPro" id="IPR042171">
    <property type="entry name" value="Acyl-CoA_hotdog"/>
</dbReference>
<dbReference type="OrthoDB" id="9781019at2"/>
<keyword evidence="12" id="KW-1185">Reference proteome</keyword>
<keyword evidence="3" id="KW-0378">Hydrolase</keyword>
<dbReference type="Pfam" id="PF02551">
    <property type="entry name" value="Acyl_CoA_thio"/>
    <property type="match status" value="1"/>
</dbReference>
<accession>A0A2S9V569</accession>
<dbReference type="AlphaFoldDB" id="A0A2S9V569"/>
<dbReference type="Pfam" id="PF13622">
    <property type="entry name" value="4HBT_3"/>
    <property type="match status" value="1"/>
</dbReference>
<evidence type="ECO:0000259" key="10">
    <source>
        <dbReference type="Pfam" id="PF13622"/>
    </source>
</evidence>
<proteinExistence type="inferred from homology"/>
<evidence type="ECO:0000256" key="7">
    <source>
        <dbReference type="ARBA" id="ARBA00071120"/>
    </source>
</evidence>
<gene>
    <name evidence="11" type="primary">tesB</name>
    <name evidence="11" type="ORF">C6Y40_20895</name>
</gene>
<dbReference type="Gene3D" id="2.40.160.210">
    <property type="entry name" value="Acyl-CoA thioesterase, double hotdog domain"/>
    <property type="match status" value="1"/>
</dbReference>
<comment type="similarity">
    <text evidence="1">Belongs to the C/M/P thioester hydrolase family.</text>
</comment>
<dbReference type="GO" id="GO:0047617">
    <property type="term" value="F:fatty acyl-CoA hydrolase activity"/>
    <property type="evidence" value="ECO:0007669"/>
    <property type="project" value="UniProtKB-EC"/>
</dbReference>
<comment type="catalytic activity">
    <reaction evidence="6">
        <text>a fatty acyl-CoA + H2O = a fatty acid + CoA + H(+)</text>
        <dbReference type="Rhea" id="RHEA:16781"/>
        <dbReference type="ChEBI" id="CHEBI:15377"/>
        <dbReference type="ChEBI" id="CHEBI:15378"/>
        <dbReference type="ChEBI" id="CHEBI:28868"/>
        <dbReference type="ChEBI" id="CHEBI:57287"/>
        <dbReference type="ChEBI" id="CHEBI:77636"/>
        <dbReference type="EC" id="3.1.2.20"/>
    </reaction>
    <physiologicalReaction direction="left-to-right" evidence="6">
        <dbReference type="Rhea" id="RHEA:16782"/>
    </physiologicalReaction>
</comment>
<dbReference type="SUPFAM" id="SSF54637">
    <property type="entry name" value="Thioesterase/thiol ester dehydrase-isomerase"/>
    <property type="match status" value="2"/>
</dbReference>
<evidence type="ECO:0000256" key="6">
    <source>
        <dbReference type="ARBA" id="ARBA00050943"/>
    </source>
</evidence>
<dbReference type="GO" id="GO:0009062">
    <property type="term" value="P:fatty acid catabolic process"/>
    <property type="evidence" value="ECO:0007669"/>
    <property type="project" value="TreeGrafter"/>
</dbReference>
<organism evidence="11 12">
    <name type="scientific">Alteromonas alba</name>
    <dbReference type="NCBI Taxonomy" id="2079529"/>
    <lineage>
        <taxon>Bacteria</taxon>
        <taxon>Pseudomonadati</taxon>
        <taxon>Pseudomonadota</taxon>
        <taxon>Gammaproteobacteria</taxon>
        <taxon>Alteromonadales</taxon>
        <taxon>Alteromonadaceae</taxon>
        <taxon>Alteromonas/Salinimonas group</taxon>
        <taxon>Alteromonas</taxon>
    </lineage>
</organism>
<dbReference type="FunFam" id="2.40.160.210:FF:000001">
    <property type="entry name" value="Acyl-CoA thioesterase II"/>
    <property type="match status" value="1"/>
</dbReference>
<feature type="domain" description="Acyl-CoA thioesterase-like N-terminal HotDog" evidence="10">
    <location>
        <begin position="27"/>
        <end position="110"/>
    </location>
</feature>
<dbReference type="EC" id="3.1.2.20" evidence="5"/>
<feature type="domain" description="Acyl-CoA thioesterase 2 C-terminal" evidence="9">
    <location>
        <begin position="159"/>
        <end position="283"/>
    </location>
</feature>
<dbReference type="RefSeq" id="WP_105936330.1">
    <property type="nucleotide sequence ID" value="NZ_PVNP01000203.1"/>
</dbReference>
<dbReference type="InterPro" id="IPR025652">
    <property type="entry name" value="TesB_C"/>
</dbReference>
<evidence type="ECO:0000259" key="9">
    <source>
        <dbReference type="Pfam" id="PF02551"/>
    </source>
</evidence>
<evidence type="ECO:0000313" key="11">
    <source>
        <dbReference type="EMBL" id="PRO71592.1"/>
    </source>
</evidence>
<evidence type="ECO:0000256" key="5">
    <source>
        <dbReference type="ARBA" id="ARBA00038894"/>
    </source>
</evidence>
<sequence>MEQQNEVKVASLLELETLEKGLYRGQSWDLGFRALFGGQVLGQALKAAWASVPEGRVAHSFHSYFLLPGDAKQPVVYDVEIVRDGKSFSARRVKAIQNGRNIFYMTASFQQPEEGMQHQYAQMPDVPAPQEVEPDIRMYERNYENIGRRMREALSYHRPIDIRTVDAVRSFTSKNDKPERYTWLRANEDLGDSQAMHQAALSYASDYHFLSTSLQPHGVQITDRNLAIATIDHAMWFHRPINMNEWLLYSMESPASGGARGLVRGQLFNQQGELVASTMQEGLMRITD</sequence>
<dbReference type="EMBL" id="PVNP01000203">
    <property type="protein sequence ID" value="PRO71592.1"/>
    <property type="molecule type" value="Genomic_DNA"/>
</dbReference>